<keyword evidence="1" id="KW-1133">Transmembrane helix</keyword>
<dbReference type="OrthoDB" id="5126515at2"/>
<dbReference type="RefSeq" id="WP_062007477.1">
    <property type="nucleotide sequence ID" value="NZ_CP012677.1"/>
</dbReference>
<evidence type="ECO:0000313" key="2">
    <source>
        <dbReference type="EMBL" id="ALE92897.1"/>
    </source>
</evidence>
<accession>A0A0M4QNI7</accession>
<evidence type="ECO:0000313" key="3">
    <source>
        <dbReference type="Proteomes" id="UP000062833"/>
    </source>
</evidence>
<gene>
    <name evidence="2" type="ORF">AOC05_12295</name>
</gene>
<protein>
    <submittedName>
        <fullName evidence="2">Uncharacterized protein</fullName>
    </submittedName>
</protein>
<keyword evidence="1" id="KW-0812">Transmembrane</keyword>
<feature type="transmembrane region" description="Helical" evidence="1">
    <location>
        <begin position="21"/>
        <end position="43"/>
    </location>
</feature>
<evidence type="ECO:0000256" key="1">
    <source>
        <dbReference type="SAM" id="Phobius"/>
    </source>
</evidence>
<dbReference type="EMBL" id="CP012677">
    <property type="protein sequence ID" value="ALE92897.1"/>
    <property type="molecule type" value="Genomic_DNA"/>
</dbReference>
<dbReference type="PATRIC" id="fig|656366.3.peg.2659"/>
<dbReference type="KEGG" id="aaq:AOC05_12295"/>
<keyword evidence="1" id="KW-0472">Membrane</keyword>
<proteinExistence type="predicted"/>
<reference evidence="3" key="1">
    <citation type="submission" date="2015-09" db="EMBL/GenBank/DDBJ databases">
        <title>Complete genome of Arthrobacter alpinus strain R3.8.</title>
        <authorList>
            <person name="See-Too W.S."/>
            <person name="Chan K.G."/>
        </authorList>
    </citation>
    <scope>NUCLEOTIDE SEQUENCE [LARGE SCALE GENOMIC DNA]</scope>
    <source>
        <strain evidence="3">R3.8</strain>
    </source>
</reference>
<name>A0A0M4QNI7_9MICC</name>
<organism evidence="2 3">
    <name type="scientific">Arthrobacter alpinus</name>
    <dbReference type="NCBI Taxonomy" id="656366"/>
    <lineage>
        <taxon>Bacteria</taxon>
        <taxon>Bacillati</taxon>
        <taxon>Actinomycetota</taxon>
        <taxon>Actinomycetes</taxon>
        <taxon>Micrococcales</taxon>
        <taxon>Micrococcaceae</taxon>
        <taxon>Arthrobacter</taxon>
    </lineage>
</organism>
<keyword evidence="3" id="KW-1185">Reference proteome</keyword>
<feature type="transmembrane region" description="Helical" evidence="1">
    <location>
        <begin position="117"/>
        <end position="137"/>
    </location>
</feature>
<dbReference type="Proteomes" id="UP000062833">
    <property type="component" value="Chromosome"/>
</dbReference>
<sequence length="164" mass="16928">MSAIDVSGQRQRTVRRQRASIFWLLATVVLFLASAVLAFIAAFQRWFVFSGSQSPGDLSVEDHLFDYSFPYGEWQNVETAAQLFGAGTLVQALGVLTMAVGVLTVPGTATGRNVIGAAALATAEGLLAIAVAAFFVLNGAHALISGAAGTPSELQNAIALGGSG</sequence>
<dbReference type="AlphaFoldDB" id="A0A0M4QNI7"/>
<feature type="transmembrane region" description="Helical" evidence="1">
    <location>
        <begin position="83"/>
        <end position="105"/>
    </location>
</feature>